<gene>
    <name evidence="1" type="ORF">IEN85_00220</name>
</gene>
<sequence length="527" mass="59565">MQNLTYTKTGKPEFDTLVPKIRAFLAKDTMDMLIDGEPIRGYRSPDTPAVWIRDHSDIMRGARFFEQDLTSAVTHFANTQARNGRIFDYFTVQPEKVPCEKENWTKYVRVPVEADVEYRFIKAAFLAWQATGDDLWMSSLIPSMEKALNYAFTHPWRWDPERQLVKRAYTIDSWDFAYTAGSHDWLQFQIDDNTFWGIMHGDNSGFYEACLLLAKMLKRDKQSEKAAHWTRFAQKLKKRMNEVCWNGTFYTHFVKQNPVKIEGVDEASQLSFSNPMNVNRGVASHEQAVSLLNEYLKRNADGNAFAEWYSITPAFPDGIFGEEKIVAGAYSNGGIMPLVGGELARAYLEHGFESQGVATLKKYHDLISKNNETYLWYFPDGTASSIETSSSPDATPTDGWGSSSMLHGFVEGLVGVQDQQSLWEDIVLSPRWHAAGVAEAEASVGYECSGAQFQYTYQESNDSISLSVASKNSRCKCHLMIPESAKVASVQSQGQSIEFEQSKVQQSNYLDFKLAVADGADIQIKFK</sequence>
<dbReference type="Proteomes" id="UP000622317">
    <property type="component" value="Unassembled WGS sequence"/>
</dbReference>
<dbReference type="EMBL" id="JACYFG010000002">
    <property type="protein sequence ID" value="MBD5777917.1"/>
    <property type="molecule type" value="Genomic_DNA"/>
</dbReference>
<name>A0A927F3U6_9BACT</name>
<dbReference type="InterPro" id="IPR008928">
    <property type="entry name" value="6-hairpin_glycosidase_sf"/>
</dbReference>
<proteinExistence type="predicted"/>
<evidence type="ECO:0008006" key="3">
    <source>
        <dbReference type="Google" id="ProtNLM"/>
    </source>
</evidence>
<dbReference type="SUPFAM" id="SSF48208">
    <property type="entry name" value="Six-hairpin glycosidases"/>
    <property type="match status" value="1"/>
</dbReference>
<dbReference type="Gene3D" id="1.50.10.10">
    <property type="match status" value="1"/>
</dbReference>
<dbReference type="RefSeq" id="WP_191615048.1">
    <property type="nucleotide sequence ID" value="NZ_JACYFG010000002.1"/>
</dbReference>
<evidence type="ECO:0000313" key="2">
    <source>
        <dbReference type="Proteomes" id="UP000622317"/>
    </source>
</evidence>
<accession>A0A927F3U6</accession>
<dbReference type="AlphaFoldDB" id="A0A927F3U6"/>
<comment type="caution">
    <text evidence="1">The sequence shown here is derived from an EMBL/GenBank/DDBJ whole genome shotgun (WGS) entry which is preliminary data.</text>
</comment>
<reference evidence="1" key="1">
    <citation type="submission" date="2020-09" db="EMBL/GenBank/DDBJ databases">
        <title>Pelagicoccus enzymogenes sp. nov. with an EPS production, isolated from marine sediment.</title>
        <authorList>
            <person name="Feng X."/>
        </authorList>
    </citation>
    <scope>NUCLEOTIDE SEQUENCE</scope>
    <source>
        <strain evidence="1">NFK12</strain>
    </source>
</reference>
<dbReference type="GO" id="GO:0005975">
    <property type="term" value="P:carbohydrate metabolic process"/>
    <property type="evidence" value="ECO:0007669"/>
    <property type="project" value="InterPro"/>
</dbReference>
<dbReference type="InterPro" id="IPR012341">
    <property type="entry name" value="6hp_glycosidase-like_sf"/>
</dbReference>
<keyword evidence="2" id="KW-1185">Reference proteome</keyword>
<evidence type="ECO:0000313" key="1">
    <source>
        <dbReference type="EMBL" id="MBD5777917.1"/>
    </source>
</evidence>
<organism evidence="1 2">
    <name type="scientific">Pelagicoccus enzymogenes</name>
    <dbReference type="NCBI Taxonomy" id="2773457"/>
    <lineage>
        <taxon>Bacteria</taxon>
        <taxon>Pseudomonadati</taxon>
        <taxon>Verrucomicrobiota</taxon>
        <taxon>Opitutia</taxon>
        <taxon>Puniceicoccales</taxon>
        <taxon>Pelagicoccaceae</taxon>
        <taxon>Pelagicoccus</taxon>
    </lineage>
</organism>
<protein>
    <recommendedName>
        <fullName evidence="3">Alpha-L-rhamnosidase six-hairpin glycosidase domain-containing protein</fullName>
    </recommendedName>
</protein>